<accession>A0A2M8DMB7</accession>
<dbReference type="Proteomes" id="UP000228875">
    <property type="component" value="Unassembled WGS sequence"/>
</dbReference>
<evidence type="ECO:0000313" key="1">
    <source>
        <dbReference type="EMBL" id="PJB99274.1"/>
    </source>
</evidence>
<dbReference type="AlphaFoldDB" id="A0A2M8DMB7"/>
<sequence>MPQSTLNQKIKILERDISEIKKYLGFSVPKKDVDFENWQKIKKTAKKIREQIFKERYPELYAKLKKRKWKRNKNLS</sequence>
<proteinExistence type="predicted"/>
<organism evidence="1 2">
    <name type="scientific">Candidatus Nealsonbacteria bacterium CG_4_9_14_0_8_um_filter_35_12</name>
    <dbReference type="NCBI Taxonomy" id="1974692"/>
    <lineage>
        <taxon>Bacteria</taxon>
        <taxon>Candidatus Nealsoniibacteriota</taxon>
    </lineage>
</organism>
<reference evidence="2" key="1">
    <citation type="submission" date="2017-09" db="EMBL/GenBank/DDBJ databases">
        <title>Depth-based differentiation of microbial function through sediment-hosted aquifers and enrichment of novel symbionts in the deep terrestrial subsurface.</title>
        <authorList>
            <person name="Probst A.J."/>
            <person name="Ladd B."/>
            <person name="Jarett J.K."/>
            <person name="Geller-Mcgrath D.E."/>
            <person name="Sieber C.M.K."/>
            <person name="Emerson J.B."/>
            <person name="Anantharaman K."/>
            <person name="Thomas B.C."/>
            <person name="Malmstrom R."/>
            <person name="Stieglmeier M."/>
            <person name="Klingl A."/>
            <person name="Woyke T."/>
            <person name="Ryan C.M."/>
            <person name="Banfield J.F."/>
        </authorList>
    </citation>
    <scope>NUCLEOTIDE SEQUENCE [LARGE SCALE GENOMIC DNA]</scope>
</reference>
<dbReference type="EMBL" id="PFTB01000058">
    <property type="protein sequence ID" value="PJB99274.1"/>
    <property type="molecule type" value="Genomic_DNA"/>
</dbReference>
<evidence type="ECO:0000313" key="2">
    <source>
        <dbReference type="Proteomes" id="UP000228875"/>
    </source>
</evidence>
<name>A0A2M8DMB7_9BACT</name>
<protein>
    <submittedName>
        <fullName evidence="1">Uncharacterized protein</fullName>
    </submittedName>
</protein>
<comment type="caution">
    <text evidence="1">The sequence shown here is derived from an EMBL/GenBank/DDBJ whole genome shotgun (WGS) entry which is preliminary data.</text>
</comment>
<gene>
    <name evidence="1" type="ORF">CO077_02575</name>
</gene>